<organism evidence="3 4">
    <name type="scientific">Streptomyces chitinivorans</name>
    <dbReference type="NCBI Taxonomy" id="1257027"/>
    <lineage>
        <taxon>Bacteria</taxon>
        <taxon>Bacillati</taxon>
        <taxon>Actinomycetota</taxon>
        <taxon>Actinomycetes</taxon>
        <taxon>Kitasatosporales</taxon>
        <taxon>Streptomycetaceae</taxon>
        <taxon>Streptomyces</taxon>
    </lineage>
</organism>
<dbReference type="GO" id="GO:0032259">
    <property type="term" value="P:methylation"/>
    <property type="evidence" value="ECO:0007669"/>
    <property type="project" value="UniProtKB-KW"/>
</dbReference>
<proteinExistence type="predicted"/>
<dbReference type="EC" id="2.1.1.64" evidence="3"/>
<dbReference type="SUPFAM" id="SSF53335">
    <property type="entry name" value="S-adenosyl-L-methionine-dependent methyltransferases"/>
    <property type="match status" value="1"/>
</dbReference>
<dbReference type="Gene3D" id="3.40.50.150">
    <property type="entry name" value="Vaccinia Virus protein VP39"/>
    <property type="match status" value="1"/>
</dbReference>
<comment type="caution">
    <text evidence="3">The sequence shown here is derived from an EMBL/GenBank/DDBJ whole genome shotgun (WGS) entry which is preliminary data.</text>
</comment>
<dbReference type="GO" id="GO:0102208">
    <property type="term" value="F:2-polyprenyl-6-hydroxyphenol methylase activity"/>
    <property type="evidence" value="ECO:0007669"/>
    <property type="project" value="UniProtKB-EC"/>
</dbReference>
<dbReference type="InterPro" id="IPR029063">
    <property type="entry name" value="SAM-dependent_MTases_sf"/>
</dbReference>
<keyword evidence="3" id="KW-0489">Methyltransferase</keyword>
<dbReference type="RefSeq" id="WP_279951327.1">
    <property type="nucleotide sequence ID" value="NZ_BAABEN010000031.1"/>
</dbReference>
<dbReference type="EC" id="2.1.1.222" evidence="3"/>
<dbReference type="Proteomes" id="UP001607069">
    <property type="component" value="Unassembled WGS sequence"/>
</dbReference>
<keyword evidence="1 3" id="KW-0808">Transferase</keyword>
<dbReference type="EMBL" id="JBIHMK010000017">
    <property type="protein sequence ID" value="MFH0247977.1"/>
    <property type="molecule type" value="Genomic_DNA"/>
</dbReference>
<gene>
    <name evidence="3" type="ORF">ACG5V6_07095</name>
</gene>
<keyword evidence="4" id="KW-1185">Reference proteome</keyword>
<sequence>MGEALTGRALPEQYRTRPGTPMIGPYSTNQMDDFYTALFTGHAKPSGIMNFLQHQYIAERCGPGTRVADVCCGRGLQLPVLYRTAPHIASYTGLDISPGNLAEAAATAERLDAHYGRRPFPIAWHETDVSGPWPDGLPRFDVMVNTSAFEHLPRERGVASLHRIAAALADEGRLYLSTPETPGPPPRPLQHRVHVYEWNRAELEPELNAAGLEVVEVVGLLPAGEEQVASALANRFGPGADALYRRLVEVVPEAFVSAVSAAAVPEAASELLYVCRRRP</sequence>
<dbReference type="PANTHER" id="PTHR43861">
    <property type="entry name" value="TRANS-ACONITATE 2-METHYLTRANSFERASE-RELATED"/>
    <property type="match status" value="1"/>
</dbReference>
<accession>A0ABW7HQE4</accession>
<dbReference type="CDD" id="cd02440">
    <property type="entry name" value="AdoMet_MTases"/>
    <property type="match status" value="1"/>
</dbReference>
<dbReference type="GO" id="GO:0061542">
    <property type="term" value="F:3-demethylubiquinol 3-O-methyltransferase activity"/>
    <property type="evidence" value="ECO:0007669"/>
    <property type="project" value="UniProtKB-EC"/>
</dbReference>
<evidence type="ECO:0000313" key="3">
    <source>
        <dbReference type="EMBL" id="MFH0247977.1"/>
    </source>
</evidence>
<protein>
    <submittedName>
        <fullName evidence="3">Class I SAM-dependent methyltransferase</fullName>
        <ecNumber evidence="3">2.1.1.222</ecNumber>
        <ecNumber evidence="3">2.1.1.64</ecNumber>
    </submittedName>
</protein>
<evidence type="ECO:0000256" key="2">
    <source>
        <dbReference type="SAM" id="MobiDB-lite"/>
    </source>
</evidence>
<reference evidence="3 4" key="1">
    <citation type="submission" date="2024-10" db="EMBL/GenBank/DDBJ databases">
        <authorList>
            <person name="Cho J.-C."/>
        </authorList>
    </citation>
    <scope>NUCLEOTIDE SEQUENCE [LARGE SCALE GENOMIC DNA]</scope>
    <source>
        <strain evidence="3 4">KCTC29696</strain>
    </source>
</reference>
<dbReference type="Pfam" id="PF13489">
    <property type="entry name" value="Methyltransf_23"/>
    <property type="match status" value="1"/>
</dbReference>
<evidence type="ECO:0000256" key="1">
    <source>
        <dbReference type="ARBA" id="ARBA00022679"/>
    </source>
</evidence>
<feature type="region of interest" description="Disordered" evidence="2">
    <location>
        <begin position="1"/>
        <end position="23"/>
    </location>
</feature>
<evidence type="ECO:0000313" key="4">
    <source>
        <dbReference type="Proteomes" id="UP001607069"/>
    </source>
</evidence>
<name>A0ABW7HQE4_9ACTN</name>
<dbReference type="PANTHER" id="PTHR43861:SF3">
    <property type="entry name" value="PUTATIVE (AFU_ORTHOLOGUE AFUA_2G14390)-RELATED"/>
    <property type="match status" value="1"/>
</dbReference>